<accession>A0A367IYW9</accession>
<proteinExistence type="predicted"/>
<dbReference type="STRING" id="4846.A0A367IYW9"/>
<dbReference type="OrthoDB" id="6162375at2759"/>
<dbReference type="EMBL" id="PJQM01004952">
    <property type="protein sequence ID" value="RCH82856.1"/>
    <property type="molecule type" value="Genomic_DNA"/>
</dbReference>
<evidence type="ECO:0000313" key="8">
    <source>
        <dbReference type="Proteomes" id="UP000253551"/>
    </source>
</evidence>
<evidence type="ECO:0000256" key="2">
    <source>
        <dbReference type="ARBA" id="ARBA00022448"/>
    </source>
</evidence>
<keyword evidence="4" id="KW-0175">Coiled coil</keyword>
<gene>
    <name evidence="7" type="ORF">CU098_000567</name>
</gene>
<organism evidence="7 8">
    <name type="scientific">Rhizopus stolonifer</name>
    <name type="common">Rhizopus nigricans</name>
    <dbReference type="NCBI Taxonomy" id="4846"/>
    <lineage>
        <taxon>Eukaryota</taxon>
        <taxon>Fungi</taxon>
        <taxon>Fungi incertae sedis</taxon>
        <taxon>Mucoromycota</taxon>
        <taxon>Mucoromycotina</taxon>
        <taxon>Mucoromycetes</taxon>
        <taxon>Mucorales</taxon>
        <taxon>Mucorineae</taxon>
        <taxon>Rhizopodaceae</taxon>
        <taxon>Rhizopus</taxon>
    </lineage>
</organism>
<dbReference type="PANTHER" id="PTHR13000">
    <property type="entry name" value="NUCLEOPORIN P54"/>
    <property type="match status" value="1"/>
</dbReference>
<keyword evidence="2" id="KW-0813">Transport</keyword>
<dbReference type="AlphaFoldDB" id="A0A367IYW9"/>
<evidence type="ECO:0000256" key="3">
    <source>
        <dbReference type="ARBA" id="ARBA00023242"/>
    </source>
</evidence>
<keyword evidence="3" id="KW-0539">Nucleus</keyword>
<dbReference type="GO" id="GO:0036228">
    <property type="term" value="P:protein localization to nuclear inner membrane"/>
    <property type="evidence" value="ECO:0007669"/>
    <property type="project" value="TreeGrafter"/>
</dbReference>
<dbReference type="GO" id="GO:0006607">
    <property type="term" value="P:NLS-bearing protein import into nucleus"/>
    <property type="evidence" value="ECO:0007669"/>
    <property type="project" value="TreeGrafter"/>
</dbReference>
<dbReference type="Proteomes" id="UP000253551">
    <property type="component" value="Unassembled WGS sequence"/>
</dbReference>
<dbReference type="GO" id="GO:0017056">
    <property type="term" value="F:structural constituent of nuclear pore"/>
    <property type="evidence" value="ECO:0007669"/>
    <property type="project" value="TreeGrafter"/>
</dbReference>
<feature type="compositionally biased region" description="Low complexity" evidence="5">
    <location>
        <begin position="26"/>
        <end position="41"/>
    </location>
</feature>
<evidence type="ECO:0000256" key="1">
    <source>
        <dbReference type="ARBA" id="ARBA00004123"/>
    </source>
</evidence>
<dbReference type="Gene3D" id="1.20.5.490">
    <property type="entry name" value="Single helix bin"/>
    <property type="match status" value="1"/>
</dbReference>
<dbReference type="InterPro" id="IPR024864">
    <property type="entry name" value="Nup54/Nup57/Nup44"/>
</dbReference>
<feature type="region of interest" description="Disordered" evidence="5">
    <location>
        <begin position="125"/>
        <end position="175"/>
    </location>
</feature>
<feature type="region of interest" description="Disordered" evidence="5">
    <location>
        <begin position="1"/>
        <end position="41"/>
    </location>
</feature>
<evidence type="ECO:0000259" key="6">
    <source>
        <dbReference type="Pfam" id="PF13874"/>
    </source>
</evidence>
<keyword evidence="8" id="KW-1185">Reference proteome</keyword>
<feature type="domain" description="Nucleoporin Nup54 alpha-helical" evidence="6">
    <location>
        <begin position="241"/>
        <end position="379"/>
    </location>
</feature>
<sequence>MAFSFGKPPASSNTTGFGTPAGTGFGAPTTNTGFGTPSNATNTGFGATSTAGGFGTTPSTGFGATSTAGGFGATSTAGGFGTNPSTGFGATSTAGGFGATSTAGGFGSTLSTGFGATSTAGGLGQSTTTGFGQPAKTGFGASFGNNTAQPSLFGSQGTTSFGQSNEEQQKKQREQQVYQLLMQINKDSESSRGRKGTEAKNIWQALALVKSYYDPKSPDCRFRHYFYNVVPANQVHLYTMPADHDQKEWENAQANNPDPEKMVPALAIGYEDVQKRIDQQNKLSDAHNGKLKELETVMNKIKDIHLSKTNMRINESKQRFMDIAQRLLWFMKYGQVIRRKGLSITAEEEAMLARLENVEDQLQRSEISHGKLNRLWAQLQLVKESRRKYGTIDHVEWNNVSDEQMREMTKNLNEQNNAIERVVQMVKTDTENANIVSRGYMTI</sequence>
<feature type="coiled-coil region" evidence="4">
    <location>
        <begin position="345"/>
        <end position="425"/>
    </location>
</feature>
<protein>
    <recommendedName>
        <fullName evidence="6">Nucleoporin Nup54 alpha-helical domain-containing protein</fullName>
    </recommendedName>
</protein>
<dbReference type="GO" id="GO:0044613">
    <property type="term" value="C:nuclear pore central transport channel"/>
    <property type="evidence" value="ECO:0007669"/>
    <property type="project" value="TreeGrafter"/>
</dbReference>
<evidence type="ECO:0000256" key="5">
    <source>
        <dbReference type="SAM" id="MobiDB-lite"/>
    </source>
</evidence>
<feature type="compositionally biased region" description="Polar residues" evidence="5">
    <location>
        <begin position="143"/>
        <end position="165"/>
    </location>
</feature>
<dbReference type="GO" id="GO:0006999">
    <property type="term" value="P:nuclear pore organization"/>
    <property type="evidence" value="ECO:0007669"/>
    <property type="project" value="TreeGrafter"/>
</dbReference>
<evidence type="ECO:0000313" key="7">
    <source>
        <dbReference type="EMBL" id="RCH82856.1"/>
    </source>
</evidence>
<dbReference type="PANTHER" id="PTHR13000:SF0">
    <property type="entry name" value="NUCLEOPORIN P54"/>
    <property type="match status" value="1"/>
</dbReference>
<evidence type="ECO:0000256" key="4">
    <source>
        <dbReference type="SAM" id="Coils"/>
    </source>
</evidence>
<dbReference type="Pfam" id="PF13874">
    <property type="entry name" value="Nup54"/>
    <property type="match status" value="1"/>
</dbReference>
<comment type="caution">
    <text evidence="7">The sequence shown here is derived from an EMBL/GenBank/DDBJ whole genome shotgun (WGS) entry which is preliminary data.</text>
</comment>
<comment type="subcellular location">
    <subcellularLocation>
        <location evidence="1">Nucleus</location>
    </subcellularLocation>
</comment>
<reference evidence="7 8" key="1">
    <citation type="journal article" date="2018" name="G3 (Bethesda)">
        <title>Phylogenetic and Phylogenomic Definition of Rhizopus Species.</title>
        <authorList>
            <person name="Gryganskyi A.P."/>
            <person name="Golan J."/>
            <person name="Dolatabadi S."/>
            <person name="Mondo S."/>
            <person name="Robb S."/>
            <person name="Idnurm A."/>
            <person name="Muszewska A."/>
            <person name="Steczkiewicz K."/>
            <person name="Masonjones S."/>
            <person name="Liao H.L."/>
            <person name="Gajdeczka M.T."/>
            <person name="Anike F."/>
            <person name="Vuek A."/>
            <person name="Anishchenko I.M."/>
            <person name="Voigt K."/>
            <person name="de Hoog G.S."/>
            <person name="Smith M.E."/>
            <person name="Heitman J."/>
            <person name="Vilgalys R."/>
            <person name="Stajich J.E."/>
        </authorList>
    </citation>
    <scope>NUCLEOTIDE SEQUENCE [LARGE SCALE GENOMIC DNA]</scope>
    <source>
        <strain evidence="7 8">LSU 92-RS-03</strain>
    </source>
</reference>
<dbReference type="InterPro" id="IPR025712">
    <property type="entry name" value="Nup54_alpha-helical_dom"/>
</dbReference>
<name>A0A367IYW9_RHIST</name>